<dbReference type="GO" id="GO:0005829">
    <property type="term" value="C:cytosol"/>
    <property type="evidence" value="ECO:0007669"/>
    <property type="project" value="UniProtKB-ARBA"/>
</dbReference>
<feature type="binding site" evidence="9">
    <location>
        <position position="215"/>
    </location>
    <ligand>
        <name>ATP</name>
        <dbReference type="ChEBI" id="CHEBI:30616"/>
    </ligand>
</feature>
<dbReference type="InterPro" id="IPR041703">
    <property type="entry name" value="Rho_factor_ATP-bd"/>
</dbReference>
<comment type="similarity">
    <text evidence="9 11">Belongs to the Rho family.</text>
</comment>
<evidence type="ECO:0000256" key="2">
    <source>
        <dbReference type="ARBA" id="ARBA00022741"/>
    </source>
</evidence>
<dbReference type="GO" id="GO:0016787">
    <property type="term" value="F:hydrolase activity"/>
    <property type="evidence" value="ECO:0007669"/>
    <property type="project" value="UniProtKB-KW"/>
</dbReference>
<comment type="subunit">
    <text evidence="9">Homohexamer. The homohexamer assembles into an open ring structure.</text>
</comment>
<dbReference type="GO" id="GO:0003723">
    <property type="term" value="F:RNA binding"/>
    <property type="evidence" value="ECO:0007669"/>
    <property type="project" value="UniProtKB-UniRule"/>
</dbReference>
<dbReference type="SMART" id="SM00357">
    <property type="entry name" value="CSP"/>
    <property type="match status" value="1"/>
</dbReference>
<dbReference type="SUPFAM" id="SSF68912">
    <property type="entry name" value="Rho N-terminal domain-like"/>
    <property type="match status" value="1"/>
</dbReference>
<keyword evidence="1 9" id="KW-0806">Transcription termination</keyword>
<protein>
    <recommendedName>
        <fullName evidence="9 10">Transcription termination factor Rho</fullName>
        <ecNumber evidence="9 10">3.6.4.-</ecNumber>
    </recommendedName>
    <alternativeName>
        <fullName evidence="9">ATP-dependent helicase Rho</fullName>
    </alternativeName>
</protein>
<dbReference type="InterPro" id="IPR011112">
    <property type="entry name" value="Rho-like_N"/>
</dbReference>
<proteinExistence type="inferred from homology"/>
<dbReference type="PANTHER" id="PTHR46425:SF1">
    <property type="entry name" value="TRANSCRIPTION TERMINATION FACTOR RHO"/>
    <property type="match status" value="1"/>
</dbReference>
<dbReference type="InterPro" id="IPR011113">
    <property type="entry name" value="Rho_RNA-bd"/>
</dbReference>
<sequence length="421" mass="46985">MAEMKLQELKNKTPTDLLAFAESVGVENASVMRKQELMFAILKILASQEIEIIGEGVVEVLQDGFGFLRSANANYLPGPDDIYISPSQIRRFSLKTGDTVEGPIRSPKEGERYFALLKVNTINFEDPEKIRHKVHFDNLTPLYPNERFKMEIDNPTTKDMSPRVIDLVAPLGKGQRGLIVAPPRTGKTVLLQNIAHSITANHPECYLIVLLIDERPEEVTDMQRSVRGEVVSSTFDEPAVRHVQVAEMVIEKAKRLVEHGRDVVILLDSITRLGRAYNTVVPSSGKVLTGGVDANALQRPKRFFGAARNIEEGGSLTIIATALIDTGSRMDEVIFEEFKGTGNSEIVLDRKVADKRIFPAMDILKSGTRKEDLLVPRQDLQKVFVLRRILGPMGTTDAIEFLIDKLKQTKTNADFFDSMNT</sequence>
<accession>A0A937CMC1</accession>
<dbReference type="Pfam" id="PF07498">
    <property type="entry name" value="Rho_N"/>
    <property type="match status" value="1"/>
</dbReference>
<dbReference type="InterPro" id="IPR003593">
    <property type="entry name" value="AAA+_ATPase"/>
</dbReference>
<keyword evidence="14" id="KW-1185">Reference proteome</keyword>
<dbReference type="Proteomes" id="UP000633219">
    <property type="component" value="Unassembled WGS sequence"/>
</dbReference>
<dbReference type="InterPro" id="IPR027417">
    <property type="entry name" value="P-loop_NTPase"/>
</dbReference>
<feature type="binding site" evidence="9">
    <location>
        <begin position="172"/>
        <end position="177"/>
    </location>
    <ligand>
        <name>ATP</name>
        <dbReference type="ChEBI" id="CHEBI:30616"/>
    </ligand>
</feature>
<evidence type="ECO:0000256" key="5">
    <source>
        <dbReference type="ARBA" id="ARBA00022840"/>
    </source>
</evidence>
<dbReference type="GO" id="GO:0005524">
    <property type="term" value="F:ATP binding"/>
    <property type="evidence" value="ECO:0007669"/>
    <property type="project" value="UniProtKB-UniRule"/>
</dbReference>
<dbReference type="EMBL" id="JAEQNC010000011">
    <property type="protein sequence ID" value="MBL0374150.1"/>
    <property type="molecule type" value="Genomic_DNA"/>
</dbReference>
<evidence type="ECO:0000256" key="3">
    <source>
        <dbReference type="ARBA" id="ARBA00022801"/>
    </source>
</evidence>
<evidence type="ECO:0000256" key="9">
    <source>
        <dbReference type="HAMAP-Rule" id="MF_01884"/>
    </source>
</evidence>
<reference evidence="13" key="1">
    <citation type="submission" date="2021-01" db="EMBL/GenBank/DDBJ databases">
        <title>Rhizobium sp. strain KVB221 16S ribosomal RNA gene Genome sequencing and assembly.</title>
        <authorList>
            <person name="Kang M."/>
        </authorList>
    </citation>
    <scope>NUCLEOTIDE SEQUENCE</scope>
    <source>
        <strain evidence="13">KVB221</strain>
    </source>
</reference>
<evidence type="ECO:0000256" key="6">
    <source>
        <dbReference type="ARBA" id="ARBA00022884"/>
    </source>
</evidence>
<keyword evidence="7 9" id="KW-0805">Transcription regulation</keyword>
<dbReference type="InterPro" id="IPR000194">
    <property type="entry name" value="ATPase_F1/V1/A1_a/bsu_nucl-bd"/>
</dbReference>
<dbReference type="InterPro" id="IPR036269">
    <property type="entry name" value="Rho_N_sf"/>
</dbReference>
<feature type="binding site" evidence="9">
    <location>
        <begin position="184"/>
        <end position="189"/>
    </location>
    <ligand>
        <name>ATP</name>
        <dbReference type="ChEBI" id="CHEBI:30616"/>
    </ligand>
</feature>
<dbReference type="SUPFAM" id="SSF52540">
    <property type="entry name" value="P-loop containing nucleoside triphosphate hydrolases"/>
    <property type="match status" value="1"/>
</dbReference>
<dbReference type="Gene3D" id="2.40.50.140">
    <property type="entry name" value="Nucleic acid-binding proteins"/>
    <property type="match status" value="1"/>
</dbReference>
<dbReference type="SMART" id="SM00959">
    <property type="entry name" value="Rho_N"/>
    <property type="match status" value="1"/>
</dbReference>
<dbReference type="SMART" id="SM00382">
    <property type="entry name" value="AAA"/>
    <property type="match status" value="1"/>
</dbReference>
<keyword evidence="6 9" id="KW-0694">RNA-binding</keyword>
<evidence type="ECO:0000313" key="13">
    <source>
        <dbReference type="EMBL" id="MBL0374150.1"/>
    </source>
</evidence>
<dbReference type="NCBIfam" id="NF006886">
    <property type="entry name" value="PRK09376.1"/>
    <property type="match status" value="1"/>
</dbReference>
<dbReference type="CDD" id="cd01128">
    <property type="entry name" value="rho_factor_C"/>
    <property type="match status" value="1"/>
</dbReference>
<evidence type="ECO:0000313" key="14">
    <source>
        <dbReference type="Proteomes" id="UP000633219"/>
    </source>
</evidence>
<keyword evidence="5 9" id="KW-0067">ATP-binding</keyword>
<dbReference type="Gene3D" id="1.10.720.10">
    <property type="match status" value="1"/>
</dbReference>
<dbReference type="SUPFAM" id="SSF50249">
    <property type="entry name" value="Nucleic acid-binding proteins"/>
    <property type="match status" value="1"/>
</dbReference>
<dbReference type="Pfam" id="PF00006">
    <property type="entry name" value="ATP-synt_ab"/>
    <property type="match status" value="1"/>
</dbReference>
<feature type="domain" description="Rho RNA-BD" evidence="12">
    <location>
        <begin position="51"/>
        <end position="126"/>
    </location>
</feature>
<dbReference type="PROSITE" id="PS51856">
    <property type="entry name" value="RHO_RNA_BD"/>
    <property type="match status" value="1"/>
</dbReference>
<comment type="caution">
    <text evidence="13">The sequence shown here is derived from an EMBL/GenBank/DDBJ whole genome shotgun (WGS) entry which is preliminary data.</text>
</comment>
<evidence type="ECO:0000256" key="7">
    <source>
        <dbReference type="ARBA" id="ARBA00023015"/>
    </source>
</evidence>
<name>A0A937CMC1_9HYPH</name>
<evidence type="ECO:0000256" key="10">
    <source>
        <dbReference type="NCBIfam" id="TIGR00767"/>
    </source>
</evidence>
<evidence type="ECO:0000256" key="8">
    <source>
        <dbReference type="ARBA" id="ARBA00023163"/>
    </source>
</evidence>
<dbReference type="CDD" id="cd04459">
    <property type="entry name" value="Rho_CSD"/>
    <property type="match status" value="1"/>
</dbReference>
<dbReference type="HAMAP" id="MF_01884">
    <property type="entry name" value="Rho"/>
    <property type="match status" value="1"/>
</dbReference>
<keyword evidence="4 9" id="KW-0347">Helicase</keyword>
<evidence type="ECO:0000256" key="1">
    <source>
        <dbReference type="ARBA" id="ARBA00022472"/>
    </source>
</evidence>
<dbReference type="EC" id="3.6.4.-" evidence="9 10"/>
<dbReference type="PANTHER" id="PTHR46425">
    <property type="entry name" value="TRANSCRIPTION TERMINATION FACTOR RHO"/>
    <property type="match status" value="1"/>
</dbReference>
<dbReference type="GO" id="GO:0006353">
    <property type="term" value="P:DNA-templated transcription termination"/>
    <property type="evidence" value="ECO:0007669"/>
    <property type="project" value="UniProtKB-UniRule"/>
</dbReference>
<comment type="caution">
    <text evidence="9">Lacks conserved residue(s) required for the propagation of feature annotation.</text>
</comment>
<dbReference type="FunFam" id="2.40.50.140:FF:000010">
    <property type="entry name" value="Transcription termination factor Rho"/>
    <property type="match status" value="1"/>
</dbReference>
<dbReference type="Gene3D" id="3.40.50.300">
    <property type="entry name" value="P-loop containing nucleotide triphosphate hydrolases"/>
    <property type="match status" value="1"/>
</dbReference>
<dbReference type="NCBIfam" id="TIGR00767">
    <property type="entry name" value="rho"/>
    <property type="match status" value="1"/>
</dbReference>
<dbReference type="InterPro" id="IPR004665">
    <property type="entry name" value="Term_rho"/>
</dbReference>
<comment type="function">
    <text evidence="9">Facilitates transcription termination by a mechanism that involves Rho binding to the nascent RNA, activation of Rho's RNA-dependent ATPase activity, and release of the mRNA from the DNA template.</text>
</comment>
<gene>
    <name evidence="9 13" type="primary">rho</name>
    <name evidence="13" type="ORF">JJB09_19175</name>
</gene>
<keyword evidence="2 9" id="KW-0547">Nucleotide-binding</keyword>
<organism evidence="13 14">
    <name type="scientific">Rhizobium setariae</name>
    <dbReference type="NCBI Taxonomy" id="2801340"/>
    <lineage>
        <taxon>Bacteria</taxon>
        <taxon>Pseudomonadati</taxon>
        <taxon>Pseudomonadota</taxon>
        <taxon>Alphaproteobacteria</taxon>
        <taxon>Hyphomicrobiales</taxon>
        <taxon>Rhizobiaceae</taxon>
        <taxon>Rhizobium/Agrobacterium group</taxon>
        <taxon>Rhizobium</taxon>
    </lineage>
</organism>
<dbReference type="RefSeq" id="WP_201661925.1">
    <property type="nucleotide sequence ID" value="NZ_JAEQNC010000011.1"/>
</dbReference>
<dbReference type="GO" id="GO:0004386">
    <property type="term" value="F:helicase activity"/>
    <property type="evidence" value="ECO:0007669"/>
    <property type="project" value="UniProtKB-UniRule"/>
</dbReference>
<dbReference type="InterPro" id="IPR012340">
    <property type="entry name" value="NA-bd_OB-fold"/>
</dbReference>
<evidence type="ECO:0000256" key="11">
    <source>
        <dbReference type="PROSITE-ProRule" id="PRU01203"/>
    </source>
</evidence>
<dbReference type="GO" id="GO:0008186">
    <property type="term" value="F:ATP-dependent activity, acting on RNA"/>
    <property type="evidence" value="ECO:0007669"/>
    <property type="project" value="UniProtKB-UniRule"/>
</dbReference>
<keyword evidence="3 9" id="KW-0378">Hydrolase</keyword>
<dbReference type="Pfam" id="PF07497">
    <property type="entry name" value="Rho_RNA_bind"/>
    <property type="match status" value="1"/>
</dbReference>
<dbReference type="InterPro" id="IPR011129">
    <property type="entry name" value="CSD"/>
</dbReference>
<dbReference type="FunFam" id="3.40.50.300:FF:000072">
    <property type="entry name" value="Transcription termination factor Rho"/>
    <property type="match status" value="1"/>
</dbReference>
<keyword evidence="8 9" id="KW-0804">Transcription</keyword>
<dbReference type="AlphaFoldDB" id="A0A937CMC1"/>
<evidence type="ECO:0000256" key="4">
    <source>
        <dbReference type="ARBA" id="ARBA00022806"/>
    </source>
</evidence>
<evidence type="ECO:0000259" key="12">
    <source>
        <dbReference type="PROSITE" id="PS51856"/>
    </source>
</evidence>